<evidence type="ECO:0000313" key="5">
    <source>
        <dbReference type="WBParaSite" id="PSAMB.scaffold14089size2008.g35851.t1"/>
    </source>
</evidence>
<dbReference type="GO" id="GO:0000380">
    <property type="term" value="P:alternative mRNA splicing, via spliceosome"/>
    <property type="evidence" value="ECO:0007669"/>
    <property type="project" value="TreeGrafter"/>
</dbReference>
<evidence type="ECO:0000313" key="4">
    <source>
        <dbReference type="Proteomes" id="UP000887566"/>
    </source>
</evidence>
<feature type="region of interest" description="Disordered" evidence="2">
    <location>
        <begin position="30"/>
        <end position="81"/>
    </location>
</feature>
<dbReference type="InterPro" id="IPR035979">
    <property type="entry name" value="RBD_domain_sf"/>
</dbReference>
<dbReference type="SMART" id="SM00360">
    <property type="entry name" value="RRM"/>
    <property type="match status" value="1"/>
</dbReference>
<dbReference type="GO" id="GO:0006376">
    <property type="term" value="P:mRNA splice site recognition"/>
    <property type="evidence" value="ECO:0007669"/>
    <property type="project" value="TreeGrafter"/>
</dbReference>
<dbReference type="GO" id="GO:0071013">
    <property type="term" value="C:catalytic step 2 spliceosome"/>
    <property type="evidence" value="ECO:0007669"/>
    <property type="project" value="TreeGrafter"/>
</dbReference>
<evidence type="ECO:0000256" key="1">
    <source>
        <dbReference type="PROSITE-ProRule" id="PRU00176"/>
    </source>
</evidence>
<dbReference type="GO" id="GO:0000381">
    <property type="term" value="P:regulation of alternative mRNA splicing, via spliceosome"/>
    <property type="evidence" value="ECO:0007669"/>
    <property type="project" value="TreeGrafter"/>
</dbReference>
<name>A0A914V2J7_9BILA</name>
<dbReference type="InterPro" id="IPR012677">
    <property type="entry name" value="Nucleotide-bd_a/b_plait_sf"/>
</dbReference>
<dbReference type="GO" id="GO:0071011">
    <property type="term" value="C:precatalytic spliceosome"/>
    <property type="evidence" value="ECO:0007669"/>
    <property type="project" value="TreeGrafter"/>
</dbReference>
<sequence>MLQELEERPLETNGARPAFAAMWVVVERQLSGPSSSQSIPPDPNPTPDTPPSSGMDKLPVPDEPSVQFTTNNDVKPATDPPVMKMMDYSSVYPGEALVSMPLLEQTGQVEVGPGAKKEAQLLGLGLPVLSSRQRDDLNRAKKYAMEQSVKQVLMKQTVAHQQNQQKVAMYAQALSLMARVYIGSISFEVREEQIKNAFQPFGPIKSINMSWDAITGHHKGFAFLEYEVPEAALLAQESMNG</sequence>
<keyword evidence="4" id="KW-1185">Reference proteome</keyword>
<reference evidence="5" key="1">
    <citation type="submission" date="2022-11" db="UniProtKB">
        <authorList>
            <consortium name="WormBaseParasite"/>
        </authorList>
    </citation>
    <scope>IDENTIFICATION</scope>
</reference>
<dbReference type="WBParaSite" id="PSAMB.scaffold14089size2008.g35851.t1">
    <property type="protein sequence ID" value="PSAMB.scaffold14089size2008.g35851.t1"/>
    <property type="gene ID" value="PSAMB.scaffold14089size2008.g35851"/>
</dbReference>
<proteinExistence type="predicted"/>
<keyword evidence="1" id="KW-0694">RNA-binding</keyword>
<accession>A0A914V2J7</accession>
<dbReference type="InterPro" id="IPR051974">
    <property type="entry name" value="PUF60_regulator"/>
</dbReference>
<dbReference type="SUPFAM" id="SSF54928">
    <property type="entry name" value="RNA-binding domain, RBD"/>
    <property type="match status" value="1"/>
</dbReference>
<dbReference type="PANTHER" id="PTHR47330">
    <property type="entry name" value="POLY(U)-BINDING-SPLICING FACTOR PUF60-B-RELATED"/>
    <property type="match status" value="1"/>
</dbReference>
<dbReference type="Proteomes" id="UP000887566">
    <property type="component" value="Unplaced"/>
</dbReference>
<evidence type="ECO:0000256" key="2">
    <source>
        <dbReference type="SAM" id="MobiDB-lite"/>
    </source>
</evidence>
<evidence type="ECO:0000259" key="3">
    <source>
        <dbReference type="PROSITE" id="PS50102"/>
    </source>
</evidence>
<feature type="domain" description="RRM" evidence="3">
    <location>
        <begin position="178"/>
        <end position="241"/>
    </location>
</feature>
<feature type="compositionally biased region" description="Pro residues" evidence="2">
    <location>
        <begin position="40"/>
        <end position="50"/>
    </location>
</feature>
<protein>
    <submittedName>
        <fullName evidence="5">RRM domain-containing protein</fullName>
    </submittedName>
</protein>
<dbReference type="PANTHER" id="PTHR47330:SF1">
    <property type="entry name" value="POLY(U)-BINDING-SPLICING FACTOR PUF60"/>
    <property type="match status" value="1"/>
</dbReference>
<dbReference type="AlphaFoldDB" id="A0A914V2J7"/>
<dbReference type="PROSITE" id="PS50102">
    <property type="entry name" value="RRM"/>
    <property type="match status" value="1"/>
</dbReference>
<dbReference type="Gene3D" id="3.30.70.330">
    <property type="match status" value="1"/>
</dbReference>
<dbReference type="InterPro" id="IPR000504">
    <property type="entry name" value="RRM_dom"/>
</dbReference>
<dbReference type="Pfam" id="PF00076">
    <property type="entry name" value="RRM_1"/>
    <property type="match status" value="1"/>
</dbReference>
<dbReference type="GO" id="GO:0003723">
    <property type="term" value="F:RNA binding"/>
    <property type="evidence" value="ECO:0007669"/>
    <property type="project" value="UniProtKB-UniRule"/>
</dbReference>
<organism evidence="4 5">
    <name type="scientific">Plectus sambesii</name>
    <dbReference type="NCBI Taxonomy" id="2011161"/>
    <lineage>
        <taxon>Eukaryota</taxon>
        <taxon>Metazoa</taxon>
        <taxon>Ecdysozoa</taxon>
        <taxon>Nematoda</taxon>
        <taxon>Chromadorea</taxon>
        <taxon>Plectida</taxon>
        <taxon>Plectina</taxon>
        <taxon>Plectoidea</taxon>
        <taxon>Plectidae</taxon>
        <taxon>Plectus</taxon>
    </lineage>
</organism>